<feature type="compositionally biased region" description="Polar residues" evidence="1">
    <location>
        <begin position="66"/>
        <end position="81"/>
    </location>
</feature>
<organism evidence="2 3">
    <name type="scientific">Hydnum rufescens UP504</name>
    <dbReference type="NCBI Taxonomy" id="1448309"/>
    <lineage>
        <taxon>Eukaryota</taxon>
        <taxon>Fungi</taxon>
        <taxon>Dikarya</taxon>
        <taxon>Basidiomycota</taxon>
        <taxon>Agaricomycotina</taxon>
        <taxon>Agaricomycetes</taxon>
        <taxon>Cantharellales</taxon>
        <taxon>Hydnaceae</taxon>
        <taxon>Hydnum</taxon>
    </lineage>
</organism>
<evidence type="ECO:0000256" key="1">
    <source>
        <dbReference type="SAM" id="MobiDB-lite"/>
    </source>
</evidence>
<gene>
    <name evidence="2" type="ORF">BS47DRAFT_1357312</name>
</gene>
<keyword evidence="3" id="KW-1185">Reference proteome</keyword>
<dbReference type="Proteomes" id="UP000886523">
    <property type="component" value="Unassembled WGS sequence"/>
</dbReference>
<comment type="caution">
    <text evidence="2">The sequence shown here is derived from an EMBL/GenBank/DDBJ whole genome shotgun (WGS) entry which is preliminary data.</text>
</comment>
<accession>A0A9P6BAT5</accession>
<dbReference type="AlphaFoldDB" id="A0A9P6BAT5"/>
<reference evidence="2" key="1">
    <citation type="journal article" date="2020" name="Nat. Commun.">
        <title>Large-scale genome sequencing of mycorrhizal fungi provides insights into the early evolution of symbiotic traits.</title>
        <authorList>
            <person name="Miyauchi S."/>
            <person name="Kiss E."/>
            <person name="Kuo A."/>
            <person name="Drula E."/>
            <person name="Kohler A."/>
            <person name="Sanchez-Garcia M."/>
            <person name="Morin E."/>
            <person name="Andreopoulos B."/>
            <person name="Barry K.W."/>
            <person name="Bonito G."/>
            <person name="Buee M."/>
            <person name="Carver A."/>
            <person name="Chen C."/>
            <person name="Cichocki N."/>
            <person name="Clum A."/>
            <person name="Culley D."/>
            <person name="Crous P.W."/>
            <person name="Fauchery L."/>
            <person name="Girlanda M."/>
            <person name="Hayes R.D."/>
            <person name="Keri Z."/>
            <person name="LaButti K."/>
            <person name="Lipzen A."/>
            <person name="Lombard V."/>
            <person name="Magnuson J."/>
            <person name="Maillard F."/>
            <person name="Murat C."/>
            <person name="Nolan M."/>
            <person name="Ohm R.A."/>
            <person name="Pangilinan J."/>
            <person name="Pereira M.F."/>
            <person name="Perotto S."/>
            <person name="Peter M."/>
            <person name="Pfister S."/>
            <person name="Riley R."/>
            <person name="Sitrit Y."/>
            <person name="Stielow J.B."/>
            <person name="Szollosi G."/>
            <person name="Zifcakova L."/>
            <person name="Stursova M."/>
            <person name="Spatafora J.W."/>
            <person name="Tedersoo L."/>
            <person name="Vaario L.M."/>
            <person name="Yamada A."/>
            <person name="Yan M."/>
            <person name="Wang P."/>
            <person name="Xu J."/>
            <person name="Bruns T."/>
            <person name="Baldrian P."/>
            <person name="Vilgalys R."/>
            <person name="Dunand C."/>
            <person name="Henrissat B."/>
            <person name="Grigoriev I.V."/>
            <person name="Hibbett D."/>
            <person name="Nagy L.G."/>
            <person name="Martin F.M."/>
        </authorList>
    </citation>
    <scope>NUCLEOTIDE SEQUENCE</scope>
    <source>
        <strain evidence="2">UP504</strain>
    </source>
</reference>
<proteinExistence type="predicted"/>
<evidence type="ECO:0000313" key="3">
    <source>
        <dbReference type="Proteomes" id="UP000886523"/>
    </source>
</evidence>
<dbReference type="EMBL" id="MU128911">
    <property type="protein sequence ID" value="KAF9520452.1"/>
    <property type="molecule type" value="Genomic_DNA"/>
</dbReference>
<protein>
    <submittedName>
        <fullName evidence="2">Uncharacterized protein</fullName>
    </submittedName>
</protein>
<sequence>MSTPSRSPPVSTIQCDCLYAATAQWAGATGGHTGDFFFCCGAPPGVRHCTYKRWANLVQAEASNMTHFQGSPGQPVEQSPSVGPVPETPTGMGPRLCQSPQSGGTPGDPERTAKRAAQIRVLAKASHSAAWAIQEQEETASGSKASLPQHPSGANAVNKGKGGVPASSPLPLGTTALEAHIFRQQEHDALDPTGLDRSLLWTKDDIRPLQGSSKRNFSGMKDMPDVFSDTSPHGVHNSVAITALQHRMGELEAVNLKQGELICNLLNRATARRDSH</sequence>
<feature type="region of interest" description="Disordered" evidence="1">
    <location>
        <begin position="66"/>
        <end position="113"/>
    </location>
</feature>
<feature type="region of interest" description="Disordered" evidence="1">
    <location>
        <begin position="133"/>
        <end position="171"/>
    </location>
</feature>
<evidence type="ECO:0000313" key="2">
    <source>
        <dbReference type="EMBL" id="KAF9520452.1"/>
    </source>
</evidence>
<name>A0A9P6BAT5_9AGAM</name>